<dbReference type="InterPro" id="IPR017850">
    <property type="entry name" value="Alkaline_phosphatase_core_sf"/>
</dbReference>
<proteinExistence type="predicted"/>
<evidence type="ECO:0000256" key="1">
    <source>
        <dbReference type="SAM" id="MobiDB-lite"/>
    </source>
</evidence>
<evidence type="ECO:0000259" key="3">
    <source>
        <dbReference type="Pfam" id="PF00884"/>
    </source>
</evidence>
<keyword evidence="2" id="KW-0812">Transmembrane</keyword>
<protein>
    <submittedName>
        <fullName evidence="4">Sulfatase-like protein</fullName>
    </submittedName>
</protein>
<accession>A0A3D9XEH4</accession>
<feature type="domain" description="Sulfatase N-terminal" evidence="3">
    <location>
        <begin position="200"/>
        <end position="445"/>
    </location>
</feature>
<feature type="transmembrane region" description="Helical" evidence="2">
    <location>
        <begin position="36"/>
        <end position="58"/>
    </location>
</feature>
<dbReference type="AlphaFoldDB" id="A0A3D9XEH4"/>
<sequence length="524" mass="55055">MTMRRALPLLLSALAIQLALIVPGAAIRPTPELPALLLLLALGGGVARLPVAAALTLLAMQKIADLAMVSALGRPFNVAADLPLLDAAVRLTGGTFGPLAGLGLVLAAALAASGIAAALWWATGLWARPVAGQGARIALVAAIGLVLLPAMAPRPENARYALERARLAAGTFAALQDFRAAAANDPMAGRPGLLGAIDRDVLVIFVESYGRASFATPFYAETHLATLRRAEADLARAGLAMRSGYLVSPTQGGQSWLAHATFASGLWVGDQSLYQAALASGRQGLFHHAQRAGFQTAAVMPAITRPWPEAAQMGFDRILAASDLGYRGLPFNWVTMPDQFTLAAADRLLRHDGGDPLFAQVALISSHAPWVPVPRLIGWDEVGDGSAFAAMAVAGESPQEVWRDRDNIRRHYRDAIDYALQTVMAYALRHAGDAPLILVLGDHQAAQRIAPDGGRDVPMHVIGPAALVERSAAWGFAPGLVPGADSPAIPMDRMRDLILQGFAAPDAGPRERLARHGRSSPAPP</sequence>
<reference evidence="4 5" key="1">
    <citation type="submission" date="2018-08" db="EMBL/GenBank/DDBJ databases">
        <title>Genomic Encyclopedia of Archaeal and Bacterial Type Strains, Phase II (KMG-II): from individual species to whole genera.</title>
        <authorList>
            <person name="Goeker M."/>
        </authorList>
    </citation>
    <scope>NUCLEOTIDE SEQUENCE [LARGE SCALE GENOMIC DNA]</scope>
    <source>
        <strain evidence="4 5">DSM 17099</strain>
    </source>
</reference>
<comment type="caution">
    <text evidence="4">The sequence shown here is derived from an EMBL/GenBank/DDBJ whole genome shotgun (WGS) entry which is preliminary data.</text>
</comment>
<evidence type="ECO:0000256" key="2">
    <source>
        <dbReference type="SAM" id="Phobius"/>
    </source>
</evidence>
<feature type="region of interest" description="Disordered" evidence="1">
    <location>
        <begin position="505"/>
        <end position="524"/>
    </location>
</feature>
<name>A0A3D9XEH4_PARVE</name>
<dbReference type="RefSeq" id="WP_116222783.1">
    <property type="nucleotide sequence ID" value="NZ_CP038197.1"/>
</dbReference>
<dbReference type="InterPro" id="IPR000917">
    <property type="entry name" value="Sulfatase_N"/>
</dbReference>
<dbReference type="EMBL" id="QTUJ01000003">
    <property type="protein sequence ID" value="REF68916.1"/>
    <property type="molecule type" value="Genomic_DNA"/>
</dbReference>
<dbReference type="Gene3D" id="3.40.720.10">
    <property type="entry name" value="Alkaline Phosphatase, subunit A"/>
    <property type="match status" value="1"/>
</dbReference>
<dbReference type="SUPFAM" id="SSF53649">
    <property type="entry name" value="Alkaline phosphatase-like"/>
    <property type="match status" value="1"/>
</dbReference>
<dbReference type="Pfam" id="PF00884">
    <property type="entry name" value="Sulfatase"/>
    <property type="match status" value="1"/>
</dbReference>
<feature type="transmembrane region" description="Helical" evidence="2">
    <location>
        <begin position="99"/>
        <end position="122"/>
    </location>
</feature>
<gene>
    <name evidence="4" type="ORF">BDD41_3999</name>
</gene>
<dbReference type="Proteomes" id="UP000256941">
    <property type="component" value="Unassembled WGS sequence"/>
</dbReference>
<evidence type="ECO:0000313" key="4">
    <source>
        <dbReference type="EMBL" id="REF68916.1"/>
    </source>
</evidence>
<keyword evidence="2" id="KW-0472">Membrane</keyword>
<organism evidence="4 5">
    <name type="scientific">Paracoccus versutus</name>
    <name type="common">Thiobacillus versutus</name>
    <dbReference type="NCBI Taxonomy" id="34007"/>
    <lineage>
        <taxon>Bacteria</taxon>
        <taxon>Pseudomonadati</taxon>
        <taxon>Pseudomonadota</taxon>
        <taxon>Alphaproteobacteria</taxon>
        <taxon>Rhodobacterales</taxon>
        <taxon>Paracoccaceae</taxon>
        <taxon>Paracoccus</taxon>
    </lineage>
</organism>
<evidence type="ECO:0000313" key="5">
    <source>
        <dbReference type="Proteomes" id="UP000256941"/>
    </source>
</evidence>
<keyword evidence="2" id="KW-1133">Transmembrane helix</keyword>